<comment type="caution">
    <text evidence="2">The sequence shown here is derived from an EMBL/GenBank/DDBJ whole genome shotgun (WGS) entry which is preliminary data.</text>
</comment>
<keyword evidence="3" id="KW-1185">Reference proteome</keyword>
<feature type="domain" description="Lantibiotic dehydratase N-terminal" evidence="1">
    <location>
        <begin position="66"/>
        <end position="402"/>
    </location>
</feature>
<gene>
    <name evidence="2" type="ORF">Raf01_77900</name>
</gene>
<name>A0A8J3VVD8_9ACTN</name>
<reference evidence="2" key="1">
    <citation type="submission" date="2021-01" db="EMBL/GenBank/DDBJ databases">
        <title>Whole genome shotgun sequence of Rugosimonospora africana NBRC 104875.</title>
        <authorList>
            <person name="Komaki H."/>
            <person name="Tamura T."/>
        </authorList>
    </citation>
    <scope>NUCLEOTIDE SEQUENCE</scope>
    <source>
        <strain evidence="2">NBRC 104875</strain>
    </source>
</reference>
<evidence type="ECO:0000313" key="2">
    <source>
        <dbReference type="EMBL" id="GIH19618.1"/>
    </source>
</evidence>
<dbReference type="InterPro" id="IPR006827">
    <property type="entry name" value="Lant_deHydtase_N"/>
</dbReference>
<proteinExistence type="predicted"/>
<dbReference type="EMBL" id="BONZ01000083">
    <property type="protein sequence ID" value="GIH19618.1"/>
    <property type="molecule type" value="Genomic_DNA"/>
</dbReference>
<sequence>MARDDVVPLDRGWSLWRVAVLRGAGLPFEILDDLAMPALLAEPAGPERNEAIRAGCARQFDLLVRNDLLREAVAWQNPNIADTWLGHYADRLAGGGAPRLANRAYRESVLARYAQRYCAKNESIGFFGPVAWARLVDEQAGLHQSGGGGIRRRTAYLETWAVAALAGVFERTPGVFDTLTVRLDAATSVAGDQLRQPRRPAITCDEVTLGILAQVDGVRHVGAVLAEAAAVTGKDADQLRGELLRLRERGVVRIGFRVPHHHRPDLVLREQIERLPNPAVRDDLLARLDRVIAACAAAAAAGGPTAVGSALRDVSARFADAGCADADTPRHTLYGRTPVYLDCRRDTDVRVGPDLVGQLAAPLGLLLDSARWLTGEVADVVESELRRAYRWLRSRRGEVSLADLQFAAGEVLATGGPGVQEIRTDFQLRWAELIPATDGRLVQLSAARLRPMADKLFPRPASLRWAASRQHSPDLLLSRSPDGRTRWVLGELHVALNTAESRLFTAQCDDPRELVDATGRDMGRGRVVPVYPLDAAGATSRTYPPPSLDPPGRYRYWSYDGDDGRADGVRSVPSTAVSIHEVDGVLVGRADRDGWAAPVLEFFGEFLTAITVNLFQPRACAPRLPRVLLDDLVICRESWSVPADEVPVPAGPARDRGYQRVREWAAASGMPRHVFVKTPAERKPCYVDFEAPLLVGNFVRAVRRAARAAPGEQAAIDITEMLPAPDQLWLTDASGHRYTSEFRVVAVDELETGTVISRVAGDASGESQVPHDRSC</sequence>
<protein>
    <submittedName>
        <fullName evidence="2">Lantibiotic dehydratase</fullName>
    </submittedName>
</protein>
<evidence type="ECO:0000259" key="1">
    <source>
        <dbReference type="Pfam" id="PF04738"/>
    </source>
</evidence>
<dbReference type="Pfam" id="PF04738">
    <property type="entry name" value="Lant_dehydr_N"/>
    <property type="match status" value="1"/>
</dbReference>
<accession>A0A8J3VVD8</accession>
<organism evidence="2 3">
    <name type="scientific">Rugosimonospora africana</name>
    <dbReference type="NCBI Taxonomy" id="556532"/>
    <lineage>
        <taxon>Bacteria</taxon>
        <taxon>Bacillati</taxon>
        <taxon>Actinomycetota</taxon>
        <taxon>Actinomycetes</taxon>
        <taxon>Micromonosporales</taxon>
        <taxon>Micromonosporaceae</taxon>
        <taxon>Rugosimonospora</taxon>
    </lineage>
</organism>
<dbReference type="AlphaFoldDB" id="A0A8J3VVD8"/>
<dbReference type="Proteomes" id="UP000642748">
    <property type="component" value="Unassembled WGS sequence"/>
</dbReference>
<evidence type="ECO:0000313" key="3">
    <source>
        <dbReference type="Proteomes" id="UP000642748"/>
    </source>
</evidence>
<dbReference type="RefSeq" id="WP_203923071.1">
    <property type="nucleotide sequence ID" value="NZ_BONZ01000083.1"/>
</dbReference>